<protein>
    <submittedName>
        <fullName evidence="1">Uncharacterized protein</fullName>
    </submittedName>
</protein>
<organism evidence="1 2">
    <name type="scientific">Bauhinia variegata</name>
    <name type="common">Purple orchid tree</name>
    <name type="synonym">Phanera variegata</name>
    <dbReference type="NCBI Taxonomy" id="167791"/>
    <lineage>
        <taxon>Eukaryota</taxon>
        <taxon>Viridiplantae</taxon>
        <taxon>Streptophyta</taxon>
        <taxon>Embryophyta</taxon>
        <taxon>Tracheophyta</taxon>
        <taxon>Spermatophyta</taxon>
        <taxon>Magnoliopsida</taxon>
        <taxon>eudicotyledons</taxon>
        <taxon>Gunneridae</taxon>
        <taxon>Pentapetalae</taxon>
        <taxon>rosids</taxon>
        <taxon>fabids</taxon>
        <taxon>Fabales</taxon>
        <taxon>Fabaceae</taxon>
        <taxon>Cercidoideae</taxon>
        <taxon>Cercideae</taxon>
        <taxon>Bauhiniinae</taxon>
        <taxon>Bauhinia</taxon>
    </lineage>
</organism>
<evidence type="ECO:0000313" key="2">
    <source>
        <dbReference type="Proteomes" id="UP000828941"/>
    </source>
</evidence>
<keyword evidence="2" id="KW-1185">Reference proteome</keyword>
<name>A0ACB9QAS4_BAUVA</name>
<evidence type="ECO:0000313" key="1">
    <source>
        <dbReference type="EMBL" id="KAI4356971.1"/>
    </source>
</evidence>
<gene>
    <name evidence="1" type="ORF">L6164_000948</name>
</gene>
<proteinExistence type="predicted"/>
<sequence length="848" mass="95665">MGNLLRLHSSFSFLCFLLLSTWVGLLFAVELIPIGVVLDTNSSVGTVAQSCISMALLDFYERHPNYRTKLDLRIRDSENDVVTAASAALDLIENERVHAIIGPQTSEHAKFIIELGAKAKIPIISFSATSPSLSPTRNQFFIRTAQDDCSQVKAIASIIEFYGWREIVPIYENTEYGKGLIPYLNDAFEANDTRVPYRSVIDPRSNETQILEELRKIANNTRTRIFLVHMRTELGSKFFPAAEKAGMMTEGYAWIVTEGLSSLLDPMEPEVINSMQGVLGVRPRVPNTTRVEDFRKRWNSSTEVTLFGLWAYDTVWALAMAVEKAGITNSTSQKKNDTKSTGILDFADVRISETGPRLLHEILATKFRGLSGDFSLVNGTLEPSRLEIFNVREQNEYIIGYCPKEENFPYAKLKLQEPKWPGNAKEKPTKLRIGIPVRQNQNNNEFSKVENFSFDIFDAVVKHLTFPLSYEFLQFGGTYDDLLNEIQNKTFDAVVGDITIVADRSKNVDFTLPFSESSVAMVVSVKHDERNNMWIFLKPLSWGLWLTIGAAFMLTEERVVNNWSRFVLIIWVLVVLIITQSYAGSLSSILTVQSLQPAFLDVNEIKRNNYSVGYQKGSFLKGFLIEELGFNASKLKPYDSPEDYHHALLLGCKNGAGVAAIFDETLFLNLFLQKYGSRYKMVGPTYNTGGFGFAFPKKSPLVSYISRAILEVTEDKDKFGNITIKYFPDGIVNGDQSDSISSDCPSLTLKSFGGLFIITFGTSLLCLLFYVLNFFRSKWPAMKTSFFDRISFWMIISHMAKYLFLDRSHLSNGNNPRDPSSSPGRNGDCMENHQRTHNQEVDNVTVNE</sequence>
<comment type="caution">
    <text evidence="1">The sequence shown here is derived from an EMBL/GenBank/DDBJ whole genome shotgun (WGS) entry which is preliminary data.</text>
</comment>
<accession>A0ACB9QAS4</accession>
<dbReference type="Proteomes" id="UP000828941">
    <property type="component" value="Chromosome 1"/>
</dbReference>
<dbReference type="EMBL" id="CM039426">
    <property type="protein sequence ID" value="KAI4356971.1"/>
    <property type="molecule type" value="Genomic_DNA"/>
</dbReference>
<reference evidence="1 2" key="1">
    <citation type="journal article" date="2022" name="DNA Res.">
        <title>Chromosomal-level genome assembly of the orchid tree Bauhinia variegata (Leguminosae; Cercidoideae) supports the allotetraploid origin hypothesis of Bauhinia.</title>
        <authorList>
            <person name="Zhong Y."/>
            <person name="Chen Y."/>
            <person name="Zheng D."/>
            <person name="Pang J."/>
            <person name="Liu Y."/>
            <person name="Luo S."/>
            <person name="Meng S."/>
            <person name="Qian L."/>
            <person name="Wei D."/>
            <person name="Dai S."/>
            <person name="Zhou R."/>
        </authorList>
    </citation>
    <scope>NUCLEOTIDE SEQUENCE [LARGE SCALE GENOMIC DNA]</scope>
    <source>
        <strain evidence="1">BV-YZ2020</strain>
    </source>
</reference>